<evidence type="ECO:0000256" key="2">
    <source>
        <dbReference type="ARBA" id="ARBA00023015"/>
    </source>
</evidence>
<dbReference type="SMART" id="SM00353">
    <property type="entry name" value="HLH"/>
    <property type="match status" value="1"/>
</dbReference>
<reference evidence="12" key="1">
    <citation type="submission" date="2020-01" db="EMBL/GenBank/DDBJ databases">
        <authorList>
            <consortium name="Zhejiang university"/>
        </authorList>
    </citation>
    <scope>NUCLEOTIDE SEQUENCE</scope>
</reference>
<dbReference type="InterPro" id="IPR000008">
    <property type="entry name" value="C2_dom"/>
</dbReference>
<keyword evidence="7" id="KW-0344">Guanine-nucleotide releasing factor</keyword>
<dbReference type="GO" id="GO:0080090">
    <property type="term" value="P:regulation of primary metabolic process"/>
    <property type="evidence" value="ECO:0007669"/>
    <property type="project" value="UniProtKB-ARBA"/>
</dbReference>
<evidence type="ECO:0008006" key="13">
    <source>
        <dbReference type="Google" id="ProtNLM"/>
    </source>
</evidence>
<dbReference type="Pfam" id="PF03759">
    <property type="entry name" value="PRONE"/>
    <property type="match status" value="2"/>
</dbReference>
<feature type="compositionally biased region" description="Polar residues" evidence="8">
    <location>
        <begin position="722"/>
        <end position="732"/>
    </location>
</feature>
<dbReference type="PANTHER" id="PTHR46266">
    <property type="entry name" value="TRANSCRIPTION FACTOR TT8"/>
    <property type="match status" value="1"/>
</dbReference>
<dbReference type="Pfam" id="PF00168">
    <property type="entry name" value="C2"/>
    <property type="match status" value="1"/>
</dbReference>
<dbReference type="InterPro" id="IPR035892">
    <property type="entry name" value="C2_domain_sf"/>
</dbReference>
<evidence type="ECO:0000259" key="10">
    <source>
        <dbReference type="PROSITE" id="PS50888"/>
    </source>
</evidence>
<evidence type="ECO:0000256" key="1">
    <source>
        <dbReference type="ARBA" id="ARBA00004123"/>
    </source>
</evidence>
<evidence type="ECO:0000259" key="11">
    <source>
        <dbReference type="PROSITE" id="PS51334"/>
    </source>
</evidence>
<dbReference type="GO" id="GO:0005085">
    <property type="term" value="F:guanyl-nucleotide exchange factor activity"/>
    <property type="evidence" value="ECO:0007669"/>
    <property type="project" value="UniProtKB-UniRule"/>
</dbReference>
<evidence type="ECO:0000256" key="7">
    <source>
        <dbReference type="PROSITE-ProRule" id="PRU00663"/>
    </source>
</evidence>
<evidence type="ECO:0000256" key="8">
    <source>
        <dbReference type="SAM" id="MobiDB-lite"/>
    </source>
</evidence>
<dbReference type="InterPro" id="IPR036638">
    <property type="entry name" value="HLH_DNA-bd_sf"/>
</dbReference>
<keyword evidence="4" id="KW-0010">Activator</keyword>
<feature type="compositionally biased region" description="Acidic residues" evidence="8">
    <location>
        <begin position="1"/>
        <end position="10"/>
    </location>
</feature>
<dbReference type="InterPro" id="IPR054502">
    <property type="entry name" value="bHLH-TF_ACT-like_plant"/>
</dbReference>
<dbReference type="Pfam" id="PF14215">
    <property type="entry name" value="bHLH-MYC_N"/>
    <property type="match status" value="1"/>
</dbReference>
<dbReference type="InterPro" id="IPR025610">
    <property type="entry name" value="MYC/MYB_N"/>
</dbReference>
<dbReference type="Pfam" id="PF22754">
    <property type="entry name" value="bHLH-TF_ACT-like_plant"/>
    <property type="match status" value="1"/>
</dbReference>
<proteinExistence type="predicted"/>
<keyword evidence="2" id="KW-0805">Transcription regulation</keyword>
<evidence type="ECO:0000313" key="12">
    <source>
        <dbReference type="EMBL" id="CAA8403234.1"/>
    </source>
</evidence>
<feature type="domain" description="PRONE" evidence="11">
    <location>
        <begin position="797"/>
        <end position="994"/>
    </location>
</feature>
<protein>
    <recommendedName>
        <fullName evidence="13">BHLH domain-containing protein</fullName>
    </recommendedName>
</protein>
<accession>A0A679KA71</accession>
<evidence type="ECO:0000256" key="5">
    <source>
        <dbReference type="ARBA" id="ARBA00023163"/>
    </source>
</evidence>
<gene>
    <name evidence="12" type="primary">BolbHLH063</name>
</gene>
<dbReference type="PANTHER" id="PTHR46266:SF1">
    <property type="entry name" value="TRANSCRIPTION FACTOR MYC1"/>
    <property type="match status" value="1"/>
</dbReference>
<keyword evidence="5" id="KW-0804">Transcription</keyword>
<keyword evidence="6" id="KW-0539">Nucleus</keyword>
<dbReference type="GO" id="GO:0005634">
    <property type="term" value="C:nucleus"/>
    <property type="evidence" value="ECO:0007669"/>
    <property type="project" value="UniProtKB-SubCell"/>
</dbReference>
<dbReference type="EMBL" id="LR759033">
    <property type="protein sequence ID" value="CAA8403234.1"/>
    <property type="molecule type" value="Genomic_DNA"/>
</dbReference>
<sequence>MSLTMDDDGVEAPRGRSRRRNSLLSKQLAVAVKSVQWSYAIFWSSSPTQSGVLEWGEGCYNGEMKKRKKRYEVHYKHVLQRSNQLRKLYLCMREGDSTNTISTTHDDGYHNCNSTTSMLLSPDDLSDEEWYYVVSMSYVFSPSQCLPGRALATGETIWLCNAQYADSKLFSRSLLARSASIQTVVCFPYLGGVIELGVTELISEDPSLLQHIKSCLLETSKPDCPSNNFSAHQYNADDDKKNQMKIKISEVNSALQENPQIQFGISDLMLDEDLHYKRTVSTLLKYAADKSKMKNSHHRQPELVSSNSGSSFLRWKQPSSNLLLKHSNSQNVLRKILHDVPLMHSVDTKTLSTNKMFGLNQDDPSVKRKENEKFSVLRAMVPTVNEVDKEEILNNTIKYLQELEERVEELESCMGSVNFVGKQRKTKKSLNDSVLIEETSGNYDDSTKIDGNSGETEQAVTVLRDETHFRVKLKETEVVMEVRCSYRDYIVADIMETLSKLHMDAFSVRSHTLNGFLTLNLKAKLREAAVASVGMIKRELRRVIGRPVYYVLLQCGTKEYRSKLSKGHNDNALWNQKFVFDFPMSQWKKLTHIKFRTMDKELFKDGGFVGETIIDLKGIITEGGDRGYMEVKPAPYNVVLDDDTFKGVLKLGFRFTAADKLRRKAWEQKIEGKNSEEAMNSTTLTLMKVPLLRFLLFTAAWASMQDENEDANYHQSRRSIDPNDQSASETPVYSSMSIDSFVYPRTCSESTSSFSDQIDHETNSFCSDASPSDWPVLTESKSSKCLSTGLEMQSNGNLPVQEISEAATVFGQNLRLEPLETEKRALWKREMKCLLSVCDYIVEFIPRCQSLSNGTTVEVMESRPRADIYINLPALRKLDSMLMEALDSFQNTEFWYAEEGSLSMKSARSATGSFRKCGKSSVGDSIYRYMSGSGRFFPEKLLDCLNIASEHEAVQLADRVEASMYTWRRKACLSNSKKSWNLVKDLISKSMEKS</sequence>
<dbReference type="PROSITE" id="PS51334">
    <property type="entry name" value="PRONE"/>
    <property type="match status" value="1"/>
</dbReference>
<dbReference type="Gene3D" id="2.60.40.150">
    <property type="entry name" value="C2 domain"/>
    <property type="match status" value="1"/>
</dbReference>
<dbReference type="SUPFAM" id="SSF49562">
    <property type="entry name" value="C2 domain (Calcium/lipid-binding domain, CaLB)"/>
    <property type="match status" value="1"/>
</dbReference>
<name>A0A679KA71_BRAOL</name>
<dbReference type="Gene3D" id="1.20.58.2010">
    <property type="entry name" value="PRONE domain, subdomain 1"/>
    <property type="match status" value="1"/>
</dbReference>
<dbReference type="SUPFAM" id="SSF47459">
    <property type="entry name" value="HLH, helix-loop-helix DNA-binding domain"/>
    <property type="match status" value="1"/>
</dbReference>
<evidence type="ECO:0000256" key="4">
    <source>
        <dbReference type="ARBA" id="ARBA00023159"/>
    </source>
</evidence>
<dbReference type="GO" id="GO:0046983">
    <property type="term" value="F:protein dimerization activity"/>
    <property type="evidence" value="ECO:0007669"/>
    <property type="project" value="InterPro"/>
</dbReference>
<comment type="subcellular location">
    <subcellularLocation>
        <location evidence="1">Nucleus</location>
    </subcellularLocation>
</comment>
<evidence type="ECO:0000259" key="9">
    <source>
        <dbReference type="PROSITE" id="PS50004"/>
    </source>
</evidence>
<evidence type="ECO:0000256" key="6">
    <source>
        <dbReference type="ARBA" id="ARBA00023242"/>
    </source>
</evidence>
<dbReference type="EMBL" id="LR758074">
    <property type="protein sequence ID" value="CAA8391673.1"/>
    <property type="molecule type" value="Genomic_DNA"/>
</dbReference>
<feature type="domain" description="BHLH" evidence="10">
    <location>
        <begin position="354"/>
        <end position="403"/>
    </location>
</feature>
<dbReference type="Gene3D" id="4.10.280.10">
    <property type="entry name" value="Helix-loop-helix DNA-binding domain"/>
    <property type="match status" value="1"/>
</dbReference>
<keyword evidence="3" id="KW-0238">DNA-binding</keyword>
<dbReference type="InterPro" id="IPR005512">
    <property type="entry name" value="PRONE_dom"/>
</dbReference>
<dbReference type="InterPro" id="IPR011598">
    <property type="entry name" value="bHLH_dom"/>
</dbReference>
<dbReference type="AlphaFoldDB" id="A0A679KA71"/>
<feature type="region of interest" description="Disordered" evidence="8">
    <location>
        <begin position="712"/>
        <end position="732"/>
    </location>
</feature>
<organism evidence="12">
    <name type="scientific">Brassica oleracea</name>
    <name type="common">Wild cabbage</name>
    <dbReference type="NCBI Taxonomy" id="3712"/>
    <lineage>
        <taxon>Eukaryota</taxon>
        <taxon>Viridiplantae</taxon>
        <taxon>Streptophyta</taxon>
        <taxon>Embryophyta</taxon>
        <taxon>Tracheophyta</taxon>
        <taxon>Spermatophyta</taxon>
        <taxon>Magnoliopsida</taxon>
        <taxon>eudicotyledons</taxon>
        <taxon>Gunneridae</taxon>
        <taxon>Pentapetalae</taxon>
        <taxon>rosids</taxon>
        <taxon>malvids</taxon>
        <taxon>Brassicales</taxon>
        <taxon>Brassicaceae</taxon>
        <taxon>Brassiceae</taxon>
        <taxon>Brassica</taxon>
    </lineage>
</organism>
<dbReference type="EMBL" id="LR756851">
    <property type="protein sequence ID" value="CAA8287080.1"/>
    <property type="molecule type" value="Genomic_DNA"/>
</dbReference>
<dbReference type="PROSITE" id="PS50004">
    <property type="entry name" value="C2"/>
    <property type="match status" value="1"/>
</dbReference>
<feature type="region of interest" description="Disordered" evidence="8">
    <location>
        <begin position="1"/>
        <end position="21"/>
    </location>
</feature>
<evidence type="ECO:0000256" key="3">
    <source>
        <dbReference type="ARBA" id="ARBA00023125"/>
    </source>
</evidence>
<feature type="domain" description="C2" evidence="9">
    <location>
        <begin position="497"/>
        <end position="629"/>
    </location>
</feature>
<dbReference type="PROSITE" id="PS50888">
    <property type="entry name" value="BHLH"/>
    <property type="match status" value="1"/>
</dbReference>